<protein>
    <submittedName>
        <fullName evidence="1">Uncharacterized protein</fullName>
    </submittedName>
</protein>
<organism evidence="1 2">
    <name type="scientific">Sinorhizobium fredii (strain USDA 257)</name>
    <dbReference type="NCBI Taxonomy" id="1185652"/>
    <lineage>
        <taxon>Bacteria</taxon>
        <taxon>Pseudomonadati</taxon>
        <taxon>Pseudomonadota</taxon>
        <taxon>Alphaproteobacteria</taxon>
        <taxon>Hyphomicrobiales</taxon>
        <taxon>Rhizobiaceae</taxon>
        <taxon>Sinorhizobium/Ensifer group</taxon>
        <taxon>Sinorhizobium</taxon>
    </lineage>
</organism>
<proteinExistence type="predicted"/>
<evidence type="ECO:0000313" key="1">
    <source>
        <dbReference type="EMBL" id="AFL54418.1"/>
    </source>
</evidence>
<dbReference type="KEGG" id="sfd:USDA257_c59070"/>
<accession>I3XEW2</accession>
<dbReference type="EMBL" id="CP003563">
    <property type="protein sequence ID" value="AFL54418.1"/>
    <property type="molecule type" value="Genomic_DNA"/>
</dbReference>
<gene>
    <name evidence="1" type="ORF">USDA257_c59070</name>
</gene>
<reference evidence="1 2" key="1">
    <citation type="journal article" date="2012" name="J. Bacteriol.">
        <title>Complete genome sequence of the broad-host-range strain Sinorhizobium fredii USDA257.</title>
        <authorList>
            <person name="Schuldes J."/>
            <person name="Rodriguez Orbegoso M."/>
            <person name="Schmeisser C."/>
            <person name="Krishnan H.B."/>
            <person name="Daniel R."/>
            <person name="Streit W.R."/>
        </authorList>
    </citation>
    <scope>NUCLEOTIDE SEQUENCE [LARGE SCALE GENOMIC DNA]</scope>
    <source>
        <strain evidence="1 2">USDA 257</strain>
    </source>
</reference>
<sequence length="62" mass="7264">MAAAANRESRLRYLSIKVEQIVAKRKKRPIAGGSERLLRLGSSRERFNRLKNPYFSLNRLIY</sequence>
<dbReference type="Proteomes" id="UP000006180">
    <property type="component" value="Chromosome"/>
</dbReference>
<dbReference type="HOGENOM" id="CLU_2901838_0_0_5"/>
<dbReference type="STRING" id="1185652.USDA257_c59070"/>
<dbReference type="PATRIC" id="fig|1185652.3.peg.6138"/>
<evidence type="ECO:0000313" key="2">
    <source>
        <dbReference type="Proteomes" id="UP000006180"/>
    </source>
</evidence>
<dbReference type="AlphaFoldDB" id="I3XEW2"/>
<name>I3XEW2_SINF2</name>